<dbReference type="EMBL" id="HBET01005157">
    <property type="protein sequence ID" value="CAD8559024.1"/>
    <property type="molecule type" value="Transcribed_RNA"/>
</dbReference>
<dbReference type="AlphaFoldDB" id="A0A7S0JSK8"/>
<organism evidence="1">
    <name type="scientific">Cafeteria roenbergensis</name>
    <name type="common">Marine flagellate</name>
    <dbReference type="NCBI Taxonomy" id="33653"/>
    <lineage>
        <taxon>Eukaryota</taxon>
        <taxon>Sar</taxon>
        <taxon>Stramenopiles</taxon>
        <taxon>Bigyra</taxon>
        <taxon>Opalozoa</taxon>
        <taxon>Bicosoecida</taxon>
        <taxon>Cafeteriaceae</taxon>
        <taxon>Cafeteria</taxon>
    </lineage>
</organism>
<reference evidence="1" key="1">
    <citation type="submission" date="2021-01" db="EMBL/GenBank/DDBJ databases">
        <authorList>
            <person name="Corre E."/>
            <person name="Pelletier E."/>
            <person name="Niang G."/>
            <person name="Scheremetjew M."/>
            <person name="Finn R."/>
            <person name="Kale V."/>
            <person name="Holt S."/>
            <person name="Cochrane G."/>
            <person name="Meng A."/>
            <person name="Brown T."/>
            <person name="Cohen L."/>
        </authorList>
    </citation>
    <scope>NUCLEOTIDE SEQUENCE</scope>
    <source>
        <strain evidence="1">E4-10</strain>
    </source>
</reference>
<gene>
    <name evidence="1" type="ORF">CROE0942_LOCUS3359</name>
</gene>
<accession>A0A7S0JSK8</accession>
<proteinExistence type="predicted"/>
<evidence type="ECO:0000313" key="1">
    <source>
        <dbReference type="EMBL" id="CAD8559024.1"/>
    </source>
</evidence>
<name>A0A7S0JSK8_CAFRO</name>
<sequence>MAAAGADDGSPAGAALVPGWLPQVSGTDSEASLHFALLLLLHLHHSRHGLVSARAGELVSFRLGVHGGVIDVRKAVAEALAQLCDRAPVNTVPAATALEAFAPASVFTDSDQGTPTGLAAGLERVLGSILTQHVTLASAAARECGRARRGASHRDLIQTAVRAALSQATTDHWPWALSG</sequence>
<protein>
    <submittedName>
        <fullName evidence="1">Uncharacterized protein</fullName>
    </submittedName>
</protein>